<organism evidence="2 3">
    <name type="scientific">Candidatus Stercoripulliclostridium merdigallinarum</name>
    <dbReference type="NCBI Taxonomy" id="2840951"/>
    <lineage>
        <taxon>Bacteria</taxon>
        <taxon>Bacillati</taxon>
        <taxon>Bacillota</taxon>
        <taxon>Clostridia</taxon>
        <taxon>Eubacteriales</taxon>
        <taxon>Candidatus Stercoripulliclostridium</taxon>
    </lineage>
</organism>
<name>A0A9D1MI24_9FIRM</name>
<dbReference type="AlphaFoldDB" id="A0A9D1MI24"/>
<sequence>MALFRKRKKEDNFFDLLTKQSELLAKGMHLLHEYCLTGDEKVADAVIKTEDEGDMVRRILVDEINKSFITPFDREDLFKLSSKLDEILDYAKTSVDEIRLFKVKADTEMTDITAALSEMADHIILAVSNMEHHEAISSDEAIYVKAMENKVGDLTVKALTKLFDEADFRSIFKYREIYRHLNQTADIGDEAMDCLLKILVKMS</sequence>
<dbReference type="InterPro" id="IPR018445">
    <property type="entry name" value="Put_Phosphate_transp_reg"/>
</dbReference>
<evidence type="ECO:0000256" key="1">
    <source>
        <dbReference type="ARBA" id="ARBA00008591"/>
    </source>
</evidence>
<dbReference type="PANTHER" id="PTHR37298:SF1">
    <property type="entry name" value="UPF0111 PROTEIN YKAA"/>
    <property type="match status" value="1"/>
</dbReference>
<reference evidence="2" key="2">
    <citation type="journal article" date="2021" name="PeerJ">
        <title>Extensive microbial diversity within the chicken gut microbiome revealed by metagenomics and culture.</title>
        <authorList>
            <person name="Gilroy R."/>
            <person name="Ravi A."/>
            <person name="Getino M."/>
            <person name="Pursley I."/>
            <person name="Horton D.L."/>
            <person name="Alikhan N.F."/>
            <person name="Baker D."/>
            <person name="Gharbi K."/>
            <person name="Hall N."/>
            <person name="Watson M."/>
            <person name="Adriaenssens E.M."/>
            <person name="Foster-Nyarko E."/>
            <person name="Jarju S."/>
            <person name="Secka A."/>
            <person name="Antonio M."/>
            <person name="Oren A."/>
            <person name="Chaudhuri R.R."/>
            <person name="La Ragione R."/>
            <person name="Hildebrand F."/>
            <person name="Pallen M.J."/>
        </authorList>
    </citation>
    <scope>NUCLEOTIDE SEQUENCE</scope>
    <source>
        <strain evidence="2">18911</strain>
    </source>
</reference>
<evidence type="ECO:0000313" key="3">
    <source>
        <dbReference type="Proteomes" id="UP000824094"/>
    </source>
</evidence>
<dbReference type="Gene3D" id="1.20.58.220">
    <property type="entry name" value="Phosphate transport system protein phou homolog 2, domain 2"/>
    <property type="match status" value="1"/>
</dbReference>
<comment type="similarity">
    <text evidence="1">Belongs to the UPF0111 family.</text>
</comment>
<dbReference type="InterPro" id="IPR052912">
    <property type="entry name" value="UPF0111_domain"/>
</dbReference>
<proteinExistence type="inferred from homology"/>
<evidence type="ECO:0000313" key="2">
    <source>
        <dbReference type="EMBL" id="HIU60419.1"/>
    </source>
</evidence>
<protein>
    <submittedName>
        <fullName evidence="2">DUF47 family protein</fullName>
    </submittedName>
</protein>
<dbReference type="SUPFAM" id="SSF109755">
    <property type="entry name" value="PhoU-like"/>
    <property type="match status" value="1"/>
</dbReference>
<dbReference type="InterPro" id="IPR038078">
    <property type="entry name" value="PhoU-like_sf"/>
</dbReference>
<accession>A0A9D1MI24</accession>
<dbReference type="Proteomes" id="UP000824094">
    <property type="component" value="Unassembled WGS sequence"/>
</dbReference>
<comment type="caution">
    <text evidence="2">The sequence shown here is derived from an EMBL/GenBank/DDBJ whole genome shotgun (WGS) entry which is preliminary data.</text>
</comment>
<dbReference type="Pfam" id="PF01865">
    <property type="entry name" value="PhoU_div"/>
    <property type="match status" value="1"/>
</dbReference>
<dbReference type="EMBL" id="DVNF01000098">
    <property type="protein sequence ID" value="HIU60419.1"/>
    <property type="molecule type" value="Genomic_DNA"/>
</dbReference>
<dbReference type="PANTHER" id="PTHR37298">
    <property type="entry name" value="UPF0111 PROTEIN YKAA"/>
    <property type="match status" value="1"/>
</dbReference>
<reference evidence="2" key="1">
    <citation type="submission" date="2020-10" db="EMBL/GenBank/DDBJ databases">
        <authorList>
            <person name="Gilroy R."/>
        </authorList>
    </citation>
    <scope>NUCLEOTIDE SEQUENCE</scope>
    <source>
        <strain evidence="2">18911</strain>
    </source>
</reference>
<gene>
    <name evidence="2" type="ORF">IAB05_03385</name>
</gene>